<gene>
    <name evidence="1" type="ORF">DX873_16005</name>
</gene>
<evidence type="ECO:0008006" key="3">
    <source>
        <dbReference type="Google" id="ProtNLM"/>
    </source>
</evidence>
<evidence type="ECO:0000313" key="1">
    <source>
        <dbReference type="EMBL" id="RDY58034.1"/>
    </source>
</evidence>
<dbReference type="Proteomes" id="UP000261828">
    <property type="component" value="Unassembled WGS sequence"/>
</dbReference>
<name>A0A371JLU5_9FLAO</name>
<evidence type="ECO:0000313" key="2">
    <source>
        <dbReference type="Proteomes" id="UP000261828"/>
    </source>
</evidence>
<dbReference type="OrthoDB" id="979732at2"/>
<sequence length="135" mass="15908">MLDTRKKQGKEFYQNLGRLFYAVALADHSIHIQEIERLKEVVREHWLDVDDIKDEYGNDAAFQIETIFNQLLEYGQKSDGMFQEFKDFYMEHKTLFPEKIKQLIKLTARAISSAFAGNNKSELIMLGRIELLFNE</sequence>
<dbReference type="EMBL" id="QTJX01000005">
    <property type="protein sequence ID" value="RDY58034.1"/>
    <property type="molecule type" value="Genomic_DNA"/>
</dbReference>
<accession>A0A371JLU5</accession>
<comment type="caution">
    <text evidence="1">The sequence shown here is derived from an EMBL/GenBank/DDBJ whole genome shotgun (WGS) entry which is preliminary data.</text>
</comment>
<protein>
    <recommendedName>
        <fullName evidence="3">TerB family tellurite resistance protein</fullName>
    </recommendedName>
</protein>
<dbReference type="InterPro" id="IPR029024">
    <property type="entry name" value="TerB-like"/>
</dbReference>
<proteinExistence type="predicted"/>
<keyword evidence="2" id="KW-1185">Reference proteome</keyword>
<organism evidence="1 2">
    <name type="scientific">Flagellimonas nanhaiensis</name>
    <dbReference type="NCBI Taxonomy" id="2292706"/>
    <lineage>
        <taxon>Bacteria</taxon>
        <taxon>Pseudomonadati</taxon>
        <taxon>Bacteroidota</taxon>
        <taxon>Flavobacteriia</taxon>
        <taxon>Flavobacteriales</taxon>
        <taxon>Flavobacteriaceae</taxon>
        <taxon>Flagellimonas</taxon>
    </lineage>
</organism>
<reference evidence="1 2" key="1">
    <citation type="submission" date="2018-08" db="EMBL/GenBank/DDBJ databases">
        <title>Muricauda nanhaiensis sp. nov., isolated from seawater of the South China Sea.</title>
        <authorList>
            <person name="Dang Y."/>
        </authorList>
    </citation>
    <scope>NUCLEOTIDE SEQUENCE [LARGE SCALE GENOMIC DNA]</scope>
    <source>
        <strain evidence="1 2">SM1704</strain>
    </source>
</reference>
<dbReference type="SUPFAM" id="SSF158682">
    <property type="entry name" value="TerB-like"/>
    <property type="match status" value="1"/>
</dbReference>
<dbReference type="RefSeq" id="WP_116185504.1">
    <property type="nucleotide sequence ID" value="NZ_QTJX01000005.1"/>
</dbReference>
<dbReference type="AlphaFoldDB" id="A0A371JLU5"/>